<keyword evidence="4 6" id="KW-0472">Membrane</keyword>
<reference evidence="9" key="1">
    <citation type="journal article" date="2013" name="Genome Announc.">
        <title>Draft genome sequence of the grapevine dieback fungus Eutypa lata UCR-EL1.</title>
        <authorList>
            <person name="Blanco-Ulate B."/>
            <person name="Rolshausen P.E."/>
            <person name="Cantu D."/>
        </authorList>
    </citation>
    <scope>NUCLEOTIDE SEQUENCE [LARGE SCALE GENOMIC DNA]</scope>
    <source>
        <strain evidence="9">UCR-EL1</strain>
    </source>
</reference>
<evidence type="ECO:0000259" key="7">
    <source>
        <dbReference type="Pfam" id="PF20684"/>
    </source>
</evidence>
<protein>
    <submittedName>
        <fullName evidence="8">Putative integral membrane protein</fullName>
    </submittedName>
</protein>
<dbReference type="InterPro" id="IPR052337">
    <property type="entry name" value="SAT4-like"/>
</dbReference>
<dbReference type="Proteomes" id="UP000012174">
    <property type="component" value="Unassembled WGS sequence"/>
</dbReference>
<evidence type="ECO:0000256" key="1">
    <source>
        <dbReference type="ARBA" id="ARBA00004141"/>
    </source>
</evidence>
<evidence type="ECO:0000256" key="2">
    <source>
        <dbReference type="ARBA" id="ARBA00022692"/>
    </source>
</evidence>
<comment type="subcellular location">
    <subcellularLocation>
        <location evidence="1">Membrane</location>
        <topology evidence="1">Multi-pass membrane protein</topology>
    </subcellularLocation>
</comment>
<proteinExistence type="inferred from homology"/>
<accession>M7SLB8</accession>
<dbReference type="OrthoDB" id="4769952at2759"/>
<dbReference type="OMA" id="LAWIRLF"/>
<evidence type="ECO:0000256" key="3">
    <source>
        <dbReference type="ARBA" id="ARBA00022989"/>
    </source>
</evidence>
<dbReference type="KEGG" id="ela:UCREL1_7998"/>
<evidence type="ECO:0000313" key="9">
    <source>
        <dbReference type="Proteomes" id="UP000012174"/>
    </source>
</evidence>
<feature type="domain" description="Rhodopsin" evidence="7">
    <location>
        <begin position="2"/>
        <end position="115"/>
    </location>
</feature>
<dbReference type="GO" id="GO:0016020">
    <property type="term" value="C:membrane"/>
    <property type="evidence" value="ECO:0007669"/>
    <property type="project" value="UniProtKB-SubCell"/>
</dbReference>
<dbReference type="PANTHER" id="PTHR33048:SF160">
    <property type="entry name" value="SAT4 FAMILY MEMBRANE PROTEIN"/>
    <property type="match status" value="1"/>
</dbReference>
<evidence type="ECO:0000313" key="8">
    <source>
        <dbReference type="EMBL" id="EMR65002.1"/>
    </source>
</evidence>
<keyword evidence="2 6" id="KW-0812">Transmembrane</keyword>
<name>M7SLB8_EUTLA</name>
<evidence type="ECO:0000256" key="6">
    <source>
        <dbReference type="SAM" id="Phobius"/>
    </source>
</evidence>
<feature type="transmembrane region" description="Helical" evidence="6">
    <location>
        <begin position="73"/>
        <end position="95"/>
    </location>
</feature>
<comment type="similarity">
    <text evidence="5">Belongs to the SAT4 family.</text>
</comment>
<dbReference type="AlphaFoldDB" id="M7SLB8"/>
<dbReference type="HOGENOM" id="CLU_028200_25_2_1"/>
<dbReference type="EMBL" id="KB706951">
    <property type="protein sequence ID" value="EMR65002.1"/>
    <property type="molecule type" value="Genomic_DNA"/>
</dbReference>
<feature type="transmembrane region" description="Helical" evidence="6">
    <location>
        <begin position="23"/>
        <end position="45"/>
    </location>
</feature>
<keyword evidence="9" id="KW-1185">Reference proteome</keyword>
<keyword evidence="3 6" id="KW-1133">Transmembrane helix</keyword>
<evidence type="ECO:0000256" key="5">
    <source>
        <dbReference type="ARBA" id="ARBA00038359"/>
    </source>
</evidence>
<evidence type="ECO:0000256" key="4">
    <source>
        <dbReference type="ARBA" id="ARBA00023136"/>
    </source>
</evidence>
<gene>
    <name evidence="8" type="ORF">UCREL1_7998</name>
</gene>
<organism evidence="8 9">
    <name type="scientific">Eutypa lata (strain UCR-EL1)</name>
    <name type="common">Grapevine dieback disease fungus</name>
    <name type="synonym">Eutypa armeniacae</name>
    <dbReference type="NCBI Taxonomy" id="1287681"/>
    <lineage>
        <taxon>Eukaryota</taxon>
        <taxon>Fungi</taxon>
        <taxon>Dikarya</taxon>
        <taxon>Ascomycota</taxon>
        <taxon>Pezizomycotina</taxon>
        <taxon>Sordariomycetes</taxon>
        <taxon>Xylariomycetidae</taxon>
        <taxon>Xylariales</taxon>
        <taxon>Diatrypaceae</taxon>
        <taxon>Eutypa</taxon>
    </lineage>
</organism>
<dbReference type="PANTHER" id="PTHR33048">
    <property type="entry name" value="PTH11-LIKE INTEGRAL MEMBRANE PROTEIN (AFU_ORTHOLOGUE AFUA_5G11245)"/>
    <property type="match status" value="1"/>
</dbReference>
<dbReference type="Pfam" id="PF20684">
    <property type="entry name" value="Fung_rhodopsin"/>
    <property type="match status" value="1"/>
</dbReference>
<sequence length="123" mass="13708">MLLKSAILLAWIRLFIPRGSRSTLFWVIHIVLWTNVVFYVVIIPVKIFSCRPHAMIWDLTVSGTCINTKLLDIASAVVTLISDLVLLIVPQKVILGLRLSKKKMIGVSIVFSVAGKVRPKLAT</sequence>
<dbReference type="InterPro" id="IPR049326">
    <property type="entry name" value="Rhodopsin_dom_fungi"/>
</dbReference>